<keyword evidence="1" id="KW-0175">Coiled coil</keyword>
<keyword evidence="4" id="KW-1185">Reference proteome</keyword>
<gene>
    <name evidence="3" type="ORF">SAMN05428998_12314</name>
</gene>
<dbReference type="GO" id="GO:0005886">
    <property type="term" value="C:plasma membrane"/>
    <property type="evidence" value="ECO:0007669"/>
    <property type="project" value="TreeGrafter"/>
</dbReference>
<dbReference type="Gene3D" id="1.10.287.470">
    <property type="entry name" value="Helix hairpin bin"/>
    <property type="match status" value="1"/>
</dbReference>
<dbReference type="Pfam" id="PF25917">
    <property type="entry name" value="BSH_RND"/>
    <property type="match status" value="1"/>
</dbReference>
<organism evidence="3 4">
    <name type="scientific">Tistlia consotensis USBA 355</name>
    <dbReference type="NCBI Taxonomy" id="560819"/>
    <lineage>
        <taxon>Bacteria</taxon>
        <taxon>Pseudomonadati</taxon>
        <taxon>Pseudomonadota</taxon>
        <taxon>Alphaproteobacteria</taxon>
        <taxon>Rhodospirillales</taxon>
        <taxon>Rhodovibrionaceae</taxon>
        <taxon>Tistlia</taxon>
    </lineage>
</organism>
<feature type="domain" description="Multidrug resistance protein MdtA-like barrel-sandwich hybrid" evidence="2">
    <location>
        <begin position="47"/>
        <end position="210"/>
    </location>
</feature>
<evidence type="ECO:0000259" key="2">
    <source>
        <dbReference type="Pfam" id="PF25917"/>
    </source>
</evidence>
<dbReference type="PANTHER" id="PTHR30438:SF2">
    <property type="entry name" value="MEMBRANE PROTEIN"/>
    <property type="match status" value="1"/>
</dbReference>
<evidence type="ECO:0000313" key="4">
    <source>
        <dbReference type="Proteomes" id="UP000192917"/>
    </source>
</evidence>
<dbReference type="AlphaFoldDB" id="A0A1Y6CMG8"/>
<dbReference type="PANTHER" id="PTHR30438">
    <property type="entry name" value="36 KDA ANTIGEN-RELATED"/>
    <property type="match status" value="1"/>
</dbReference>
<dbReference type="STRING" id="560819.SAMN05428998_12314"/>
<feature type="coiled-coil region" evidence="1">
    <location>
        <begin position="80"/>
        <end position="107"/>
    </location>
</feature>
<dbReference type="SUPFAM" id="SSF111369">
    <property type="entry name" value="HlyD-like secretion proteins"/>
    <property type="match status" value="1"/>
</dbReference>
<name>A0A1Y6CMG8_9PROT</name>
<dbReference type="Gene3D" id="2.40.30.170">
    <property type="match status" value="1"/>
</dbReference>
<protein>
    <submittedName>
        <fullName evidence="3">HlyD family secretion protein</fullName>
    </submittedName>
</protein>
<dbReference type="RefSeq" id="WP_085124952.1">
    <property type="nucleotide sequence ID" value="NZ_FWZX01000023.1"/>
</dbReference>
<evidence type="ECO:0000313" key="3">
    <source>
        <dbReference type="EMBL" id="SMF60082.1"/>
    </source>
</evidence>
<reference evidence="3 4" key="1">
    <citation type="submission" date="2017-04" db="EMBL/GenBank/DDBJ databases">
        <authorList>
            <person name="Afonso C.L."/>
            <person name="Miller P.J."/>
            <person name="Scott M.A."/>
            <person name="Spackman E."/>
            <person name="Goraichik I."/>
            <person name="Dimitrov K.M."/>
            <person name="Suarez D.L."/>
            <person name="Swayne D.E."/>
        </authorList>
    </citation>
    <scope>NUCLEOTIDE SEQUENCE [LARGE SCALE GENOMIC DNA]</scope>
    <source>
        <strain evidence="3 4">USBA 355</strain>
    </source>
</reference>
<dbReference type="Proteomes" id="UP000192917">
    <property type="component" value="Unassembled WGS sequence"/>
</dbReference>
<dbReference type="InterPro" id="IPR058625">
    <property type="entry name" value="MdtA-like_BSH"/>
</dbReference>
<sequence length="330" mass="35057">MRATPLLIGAALLAALAGGGWFYWQQVTNGRLPEGLVRANGRVEVERVDVATKYAGRVAAIDVEEGDFVQKGSVVARLDTAELTAELAAAKAQVRKAEAGIAQAAAQIALQQADLTLADAELKRVAALARRDNASQASVDQKTAQRDAARASLDGAHAASADAEATLAAARAEVTRIEAVLADMTLTAPVAGRVEYKLAQPGEVVAAGGRLVTLLDLTDVFMTIFLPNPQAGRLGLGDEARIVLDAAPQYVVPATVSFVAAEAQFTPKFVETESERAKLMFRIKLKIDPALLSRYRDYVKAGLTGEAYLRLERSVAWPDWLTPRLPDAGS</sequence>
<dbReference type="Gene3D" id="2.40.50.100">
    <property type="match status" value="1"/>
</dbReference>
<accession>A0A1Y6CMG8</accession>
<dbReference type="EMBL" id="FWZX01000023">
    <property type="protein sequence ID" value="SMF60082.1"/>
    <property type="molecule type" value="Genomic_DNA"/>
</dbReference>
<evidence type="ECO:0000256" key="1">
    <source>
        <dbReference type="SAM" id="Coils"/>
    </source>
</evidence>
<proteinExistence type="predicted"/>